<dbReference type="InterPro" id="IPR042095">
    <property type="entry name" value="SUMF_sf"/>
</dbReference>
<gene>
    <name evidence="2" type="ordered locus">CHU_2099</name>
</gene>
<feature type="domain" description="Sulfatase-modifying factor enzyme-like" evidence="1">
    <location>
        <begin position="85"/>
        <end position="314"/>
    </location>
</feature>
<dbReference type="OrthoDB" id="9768004at2"/>
<name>A0A6N4SSI2_CYTH3</name>
<dbReference type="KEGG" id="chu:CHU_2099"/>
<reference evidence="2 3" key="1">
    <citation type="journal article" date="2007" name="Appl. Environ. Microbiol.">
        <title>Genome sequence of the cellulolytic gliding bacterium Cytophaga hutchinsonii.</title>
        <authorList>
            <person name="Xie G."/>
            <person name="Bruce D.C."/>
            <person name="Challacombe J.F."/>
            <person name="Chertkov O."/>
            <person name="Detter J.C."/>
            <person name="Gilna P."/>
            <person name="Han C.S."/>
            <person name="Lucas S."/>
            <person name="Misra M."/>
            <person name="Myers G.L."/>
            <person name="Richardson P."/>
            <person name="Tapia R."/>
            <person name="Thayer N."/>
            <person name="Thompson L.S."/>
            <person name="Brettin T.S."/>
            <person name="Henrissat B."/>
            <person name="Wilson D.B."/>
            <person name="McBride M.J."/>
        </authorList>
    </citation>
    <scope>NUCLEOTIDE SEQUENCE [LARGE SCALE GENOMIC DNA]</scope>
    <source>
        <strain evidence="3">ATCC 33406 / DSM 1761 / CIP 103989 / NBRC 15051 / NCIMB 9469 / D465</strain>
    </source>
</reference>
<organism evidence="2 3">
    <name type="scientific">Cytophaga hutchinsonii (strain ATCC 33406 / DSM 1761 / CIP 103989 / NBRC 15051 / NCIMB 9469 / D465)</name>
    <dbReference type="NCBI Taxonomy" id="269798"/>
    <lineage>
        <taxon>Bacteria</taxon>
        <taxon>Pseudomonadati</taxon>
        <taxon>Bacteroidota</taxon>
        <taxon>Cytophagia</taxon>
        <taxon>Cytophagales</taxon>
        <taxon>Cytophagaceae</taxon>
        <taxon>Cytophaga</taxon>
    </lineage>
</organism>
<dbReference type="PANTHER" id="PTHR23150">
    <property type="entry name" value="SULFATASE MODIFYING FACTOR 1, 2"/>
    <property type="match status" value="1"/>
</dbReference>
<dbReference type="Gene3D" id="3.90.1580.10">
    <property type="entry name" value="paralog of FGE (formylglycine-generating enzyme)"/>
    <property type="match status" value="1"/>
</dbReference>
<dbReference type="InterPro" id="IPR005532">
    <property type="entry name" value="SUMF_dom"/>
</dbReference>
<dbReference type="PANTHER" id="PTHR23150:SF19">
    <property type="entry name" value="FORMYLGLYCINE-GENERATING ENZYME"/>
    <property type="match status" value="1"/>
</dbReference>
<dbReference type="Proteomes" id="UP000001822">
    <property type="component" value="Chromosome"/>
</dbReference>
<accession>A0A6N4SSI2</accession>
<protein>
    <recommendedName>
        <fullName evidence="1">Sulfatase-modifying factor enzyme-like domain-containing protein</fullName>
    </recommendedName>
</protein>
<dbReference type="EMBL" id="CP000383">
    <property type="protein sequence ID" value="ABG59362.1"/>
    <property type="molecule type" value="Genomic_DNA"/>
</dbReference>
<dbReference type="AlphaFoldDB" id="A0A6N4SSI2"/>
<sequence>MQHACIFLELLKITYIHCMKRLLSLYLVLSGFLLHAQTVKELKTVASSFSEMAKIPAGSFLKHEYSFLNIQPTKQDTNLLFCIHPEATITKVTTSFYISTHEVTNAEYRQFIVWVTDSLIKNNITFDTVFYRYTTPSGKSTRISIVPDTMNRVLRDMFGYCNLNYYTHKEFISFPTTNISWHQAQAYIHWLNNRMLELLKKNHVPTTDWGKYRLPEALEWEYAAMIVEKNGDWFNQRNPDAYNIYGWLDYPLTTKEGLYKANFGLIRDLNHMVIKARWDDNYDALAPVKKYVPSLMGLYDLSGNVSEWTNTSISLDSLNKFYAGYYSNLLQTKYQHLFEELLKPAPDWKKFDAFKAESVRGRYDAQAQQYWFNEYVIRVKEMENYNRSILSRISDGMLVKGGSWDNPPVYMINTCSQVLSKNFTTPQTGFRVALTLEPAFEKLLGSYLTGQK</sequence>
<evidence type="ECO:0000313" key="2">
    <source>
        <dbReference type="EMBL" id="ABG59362.1"/>
    </source>
</evidence>
<dbReference type="SUPFAM" id="SSF56436">
    <property type="entry name" value="C-type lectin-like"/>
    <property type="match status" value="1"/>
</dbReference>
<dbReference type="GO" id="GO:0120147">
    <property type="term" value="F:formylglycine-generating oxidase activity"/>
    <property type="evidence" value="ECO:0007669"/>
    <property type="project" value="TreeGrafter"/>
</dbReference>
<evidence type="ECO:0000259" key="1">
    <source>
        <dbReference type="Pfam" id="PF03781"/>
    </source>
</evidence>
<dbReference type="Pfam" id="PF03781">
    <property type="entry name" value="FGE-sulfatase"/>
    <property type="match status" value="1"/>
</dbReference>
<dbReference type="InterPro" id="IPR016187">
    <property type="entry name" value="CTDL_fold"/>
</dbReference>
<evidence type="ECO:0000313" key="3">
    <source>
        <dbReference type="Proteomes" id="UP000001822"/>
    </source>
</evidence>
<dbReference type="InterPro" id="IPR051043">
    <property type="entry name" value="Sulfatase_Mod_Factor_Kinase"/>
</dbReference>
<proteinExistence type="predicted"/>
<keyword evidence="3" id="KW-1185">Reference proteome</keyword>